<feature type="domain" description="AATF leucine zipper-containing" evidence="5">
    <location>
        <begin position="217"/>
        <end position="342"/>
    </location>
</feature>
<feature type="region of interest" description="Disordered" evidence="3">
    <location>
        <begin position="492"/>
        <end position="512"/>
    </location>
</feature>
<feature type="compositionally biased region" description="Acidic residues" evidence="3">
    <location>
        <begin position="31"/>
        <end position="45"/>
    </location>
</feature>
<evidence type="ECO:0000256" key="1">
    <source>
        <dbReference type="ARBA" id="ARBA00008966"/>
    </source>
</evidence>
<dbReference type="Pfam" id="PF08164">
    <property type="entry name" value="TRAUB"/>
    <property type="match status" value="1"/>
</dbReference>
<dbReference type="RefSeq" id="XP_017999294.1">
    <property type="nucleotide sequence ID" value="XM_018145130.1"/>
</dbReference>
<feature type="compositionally biased region" description="Basic residues" evidence="3">
    <location>
        <begin position="1"/>
        <end position="15"/>
    </location>
</feature>
<dbReference type="PANTHER" id="PTHR15565:SF0">
    <property type="entry name" value="PROTEIN AATF"/>
    <property type="match status" value="1"/>
</dbReference>
<comment type="similarity">
    <text evidence="1">Belongs to the AATF family.</text>
</comment>
<evidence type="ECO:0000313" key="7">
    <source>
        <dbReference type="Proteomes" id="UP000038010"/>
    </source>
</evidence>
<accession>A0A0N0NLI2</accession>
<dbReference type="VEuPathDB" id="FungiDB:AB675_4956"/>
<feature type="compositionally biased region" description="Basic and acidic residues" evidence="3">
    <location>
        <begin position="46"/>
        <end position="68"/>
    </location>
</feature>
<evidence type="ECO:0000313" key="6">
    <source>
        <dbReference type="EMBL" id="KPI39331.1"/>
    </source>
</evidence>
<feature type="compositionally biased region" description="Acidic residues" evidence="3">
    <location>
        <begin position="145"/>
        <end position="179"/>
    </location>
</feature>
<feature type="region of interest" description="Disordered" evidence="3">
    <location>
        <begin position="1"/>
        <end position="192"/>
    </location>
</feature>
<evidence type="ECO:0000256" key="3">
    <source>
        <dbReference type="SAM" id="MobiDB-lite"/>
    </source>
</evidence>
<protein>
    <recommendedName>
        <fullName evidence="2">Protein BFR2</fullName>
    </recommendedName>
</protein>
<evidence type="ECO:0000256" key="2">
    <source>
        <dbReference type="ARBA" id="ARBA00013850"/>
    </source>
</evidence>
<dbReference type="AlphaFoldDB" id="A0A0N0NLI2"/>
<name>A0A0N0NLI2_9EURO</name>
<reference evidence="6 7" key="1">
    <citation type="submission" date="2015-06" db="EMBL/GenBank/DDBJ databases">
        <title>Draft genome of the ant-associated black yeast Phialophora attae CBS 131958.</title>
        <authorList>
            <person name="Moreno L.F."/>
            <person name="Stielow B.J."/>
            <person name="de Hoog S."/>
            <person name="Vicente V.A."/>
            <person name="Weiss V.A."/>
            <person name="de Vries M."/>
            <person name="Cruz L.M."/>
            <person name="Souza E.M."/>
        </authorList>
    </citation>
    <scope>NUCLEOTIDE SEQUENCE [LARGE SCALE GENOMIC DNA]</scope>
    <source>
        <strain evidence="6 7">CBS 131958</strain>
    </source>
</reference>
<dbReference type="GeneID" id="28737010"/>
<dbReference type="InterPro" id="IPR012617">
    <property type="entry name" value="AATF_C"/>
</dbReference>
<dbReference type="Pfam" id="PF13339">
    <property type="entry name" value="AATF-Che1"/>
    <property type="match status" value="1"/>
</dbReference>
<dbReference type="GO" id="GO:0000462">
    <property type="term" value="P:maturation of SSU-rRNA from tricistronic rRNA transcript (SSU-rRNA, 5.8S rRNA, LSU-rRNA)"/>
    <property type="evidence" value="ECO:0007669"/>
    <property type="project" value="TreeGrafter"/>
</dbReference>
<evidence type="ECO:0000259" key="4">
    <source>
        <dbReference type="Pfam" id="PF08164"/>
    </source>
</evidence>
<feature type="compositionally biased region" description="Basic and acidic residues" evidence="3">
    <location>
        <begin position="493"/>
        <end position="505"/>
    </location>
</feature>
<feature type="region of interest" description="Disordered" evidence="3">
    <location>
        <begin position="427"/>
        <end position="449"/>
    </location>
</feature>
<dbReference type="GO" id="GO:0005730">
    <property type="term" value="C:nucleolus"/>
    <property type="evidence" value="ECO:0007669"/>
    <property type="project" value="TreeGrafter"/>
</dbReference>
<dbReference type="Proteomes" id="UP000038010">
    <property type="component" value="Unassembled WGS sequence"/>
</dbReference>
<sequence>MSTLKKRAEKLKRKRPQDIDPEDDPARYRDEEDSSAGSEDDADDDGREHYEAVSKSKLRKPEQPRLDPKYGGVAISRADLDEDDDPFAAVEDSEDEDPFAVDGGEEAGLNSGAARDEDDEEDVSEDSEIENDINGTSNDQGVGLPDDDVSVESDVESEDESEEVNTNSDDSDTSMDEEAPSSRAPITARDRMRAQLSRKTAESKLVSSLVSSATDQARKGAAVQQQNDAHDRLLDARIKLQKALTTSNQLENNLGVNDIESAATRAQEAALTLWSTIDSIRCDILAHSQKSALSEHSSKKRKISPLDPSPSTALSALYSQTQSLESTALPVRQSALNHWYARTRPNTSTSASSGAVRSALSLSGDDTTISSILSSYLTTNLSNLTTSAQPAPTTYNDTPFYQSLLTSLISSRTNAAAISSALPPTSTPAINGIKPPRVKSNRDTKASKGRKIRYTVHEKLLNFMAPEDRSTWTTEARREFFGSLFGGVIAEDGDSRKGHANGNDHDSDDDLEAGGLRLFAGVTAA</sequence>
<feature type="compositionally biased region" description="Acidic residues" evidence="3">
    <location>
        <begin position="116"/>
        <end position="131"/>
    </location>
</feature>
<evidence type="ECO:0000259" key="5">
    <source>
        <dbReference type="Pfam" id="PF13339"/>
    </source>
</evidence>
<dbReference type="EMBL" id="LFJN01000015">
    <property type="protein sequence ID" value="KPI39331.1"/>
    <property type="molecule type" value="Genomic_DNA"/>
</dbReference>
<comment type="caution">
    <text evidence="6">The sequence shown here is derived from an EMBL/GenBank/DDBJ whole genome shotgun (WGS) entry which is preliminary data.</text>
</comment>
<organism evidence="6 7">
    <name type="scientific">Cyphellophora attinorum</name>
    <dbReference type="NCBI Taxonomy" id="1664694"/>
    <lineage>
        <taxon>Eukaryota</taxon>
        <taxon>Fungi</taxon>
        <taxon>Dikarya</taxon>
        <taxon>Ascomycota</taxon>
        <taxon>Pezizomycotina</taxon>
        <taxon>Eurotiomycetes</taxon>
        <taxon>Chaetothyriomycetidae</taxon>
        <taxon>Chaetothyriales</taxon>
        <taxon>Cyphellophoraceae</taxon>
        <taxon>Cyphellophora</taxon>
    </lineage>
</organism>
<feature type="compositionally biased region" description="Acidic residues" evidence="3">
    <location>
        <begin position="80"/>
        <end position="105"/>
    </location>
</feature>
<dbReference type="PANTHER" id="PTHR15565">
    <property type="entry name" value="AATF PROTEIN APOPTOSIS ANTAGONIZING TRANSCRIPTION FACTOR"/>
    <property type="match status" value="1"/>
</dbReference>
<dbReference type="STRING" id="1664694.A0A0N0NLI2"/>
<keyword evidence="7" id="KW-1185">Reference proteome</keyword>
<dbReference type="InterPro" id="IPR025160">
    <property type="entry name" value="AATF"/>
</dbReference>
<feature type="domain" description="Apoptosis-antagonizing transcription factor C-terminal" evidence="4">
    <location>
        <begin position="401"/>
        <end position="485"/>
    </location>
</feature>
<gene>
    <name evidence="6" type="ORF">AB675_4956</name>
</gene>
<proteinExistence type="inferred from homology"/>
<dbReference type="InterPro" id="IPR039223">
    <property type="entry name" value="AATF/Bfr2"/>
</dbReference>
<dbReference type="OrthoDB" id="5783963at2759"/>